<evidence type="ECO:0000313" key="4">
    <source>
        <dbReference type="EMBL" id="GAB0057746.1"/>
    </source>
</evidence>
<keyword evidence="5" id="KW-1185">Reference proteome</keyword>
<dbReference type="Proteomes" id="UP001628193">
    <property type="component" value="Unassembled WGS sequence"/>
</dbReference>
<dbReference type="EMBL" id="BAAFGK010000004">
    <property type="protein sequence ID" value="GAB0057746.1"/>
    <property type="molecule type" value="Genomic_DNA"/>
</dbReference>
<proteinExistence type="predicted"/>
<evidence type="ECO:0000259" key="3">
    <source>
        <dbReference type="PROSITE" id="PS50926"/>
    </source>
</evidence>
<feature type="domain" description="TRAM" evidence="3">
    <location>
        <begin position="28"/>
        <end position="89"/>
    </location>
</feature>
<keyword evidence="1" id="KW-0808">Transferase</keyword>
<reference evidence="4 5" key="1">
    <citation type="submission" date="2024-05" db="EMBL/GenBank/DDBJ databases">
        <authorList>
            <consortium name="Candidatus Magnetaquicoccaceae bacterium FCR-1 genome sequencing consortium"/>
            <person name="Shimoshige H."/>
            <person name="Shimamura S."/>
            <person name="Taoka A."/>
            <person name="Kobayashi H."/>
            <person name="Maekawa T."/>
        </authorList>
    </citation>
    <scope>NUCLEOTIDE SEQUENCE [LARGE SCALE GENOMIC DNA]</scope>
    <source>
        <strain evidence="4 5">FCR-1</strain>
    </source>
</reference>
<sequence>MILSFIPPSPGESGPVSSTPFSAPDIPKLFEGQMLVGRVANVGVDGQGVIRFPNGSGIAFSGGRALQPGEQVTLEVTRLTPEVSVRLVASESGGAVQLVQTAEQSLARGPEVLGRLMVLSGLARGATGAAGESALLAGGRSGVLVAGRETLAGVLQRALPNVGLGDLMKGDLAGLTRVLEAGSRQEVADAVRLVRQAAEHLHHEPTRTASNATPATREEVTAEVAGARHALQRLGDLLALQHILPQAAASPEEGAYLLGYRLFWMNDGGLGEAVWRRERDRRRKDGKSGDGSLLSVLLSLNMTRMGMVQARLEHGAGMVRVAISAQEDASLVALRGGVGELRGALLEAGVPLHSLDLAMLGAGGMRAERAQFLGLGSGFHTEA</sequence>
<evidence type="ECO:0000256" key="2">
    <source>
        <dbReference type="SAM" id="MobiDB-lite"/>
    </source>
</evidence>
<protein>
    <recommendedName>
        <fullName evidence="3">TRAM domain-containing protein</fullName>
    </recommendedName>
</protein>
<reference evidence="4 5" key="2">
    <citation type="submission" date="2024-09" db="EMBL/GenBank/DDBJ databases">
        <title>Draft genome sequence of Candidatus Magnetaquicoccaceae bacterium FCR-1.</title>
        <authorList>
            <person name="Shimoshige H."/>
            <person name="Shimamura S."/>
            <person name="Taoka A."/>
            <person name="Kobayashi H."/>
            <person name="Maekawa T."/>
        </authorList>
    </citation>
    <scope>NUCLEOTIDE SEQUENCE [LARGE SCALE GENOMIC DNA]</scope>
    <source>
        <strain evidence="4 5">FCR-1</strain>
    </source>
</reference>
<evidence type="ECO:0000256" key="1">
    <source>
        <dbReference type="ARBA" id="ARBA00022679"/>
    </source>
</evidence>
<gene>
    <name evidence="4" type="ORF">SIID45300_02078</name>
</gene>
<dbReference type="InterPro" id="IPR002792">
    <property type="entry name" value="TRAM_dom"/>
</dbReference>
<feature type="region of interest" description="Disordered" evidence="2">
    <location>
        <begin position="1"/>
        <end position="20"/>
    </location>
</feature>
<name>A0ABQ0CA27_9PROT</name>
<dbReference type="RefSeq" id="WP_420905439.1">
    <property type="nucleotide sequence ID" value="NZ_BAAFGK010000004.1"/>
</dbReference>
<dbReference type="Pfam" id="PF02120">
    <property type="entry name" value="Flg_hook"/>
    <property type="match status" value="1"/>
</dbReference>
<dbReference type="InterPro" id="IPR021136">
    <property type="entry name" value="Flagellar_hook_control-like_C"/>
</dbReference>
<dbReference type="PROSITE" id="PS50926">
    <property type="entry name" value="TRAM"/>
    <property type="match status" value="1"/>
</dbReference>
<comment type="caution">
    <text evidence="4">The sequence shown here is derived from an EMBL/GenBank/DDBJ whole genome shotgun (WGS) entry which is preliminary data.</text>
</comment>
<accession>A0ABQ0CA27</accession>
<feature type="compositionally biased region" description="Low complexity" evidence="2">
    <location>
        <begin position="11"/>
        <end position="20"/>
    </location>
</feature>
<evidence type="ECO:0000313" key="5">
    <source>
        <dbReference type="Proteomes" id="UP001628193"/>
    </source>
</evidence>
<organism evidence="4 5">
    <name type="scientific">Candidatus Magnetaquiglobus chichijimensis</name>
    <dbReference type="NCBI Taxonomy" id="3141448"/>
    <lineage>
        <taxon>Bacteria</taxon>
        <taxon>Pseudomonadati</taxon>
        <taxon>Pseudomonadota</taxon>
        <taxon>Magnetococcia</taxon>
        <taxon>Magnetococcales</taxon>
        <taxon>Candidatus Magnetaquicoccaceae</taxon>
        <taxon>Candidatus Magnetaquiglobus</taxon>
    </lineage>
</organism>